<dbReference type="InterPro" id="IPR014031">
    <property type="entry name" value="Ketoacyl_synth_C"/>
</dbReference>
<dbReference type="GeneID" id="63914858"/>
<feature type="active site" description="Proton donor; for dehydratase activity" evidence="8">
    <location>
        <position position="1123"/>
    </location>
</feature>
<dbReference type="PROSITE" id="PS52004">
    <property type="entry name" value="KS3_2"/>
    <property type="match status" value="1"/>
</dbReference>
<evidence type="ECO:0000256" key="3">
    <source>
        <dbReference type="ARBA" id="ARBA00022679"/>
    </source>
</evidence>
<dbReference type="Pfam" id="PF00550">
    <property type="entry name" value="PP-binding"/>
    <property type="match status" value="1"/>
</dbReference>
<dbReference type="PROSITE" id="PS50075">
    <property type="entry name" value="CARRIER"/>
    <property type="match status" value="1"/>
</dbReference>
<dbReference type="PROSITE" id="PS00606">
    <property type="entry name" value="KS3_1"/>
    <property type="match status" value="1"/>
</dbReference>
<dbReference type="PROSITE" id="PS00012">
    <property type="entry name" value="PHOSPHOPANTETHEINE"/>
    <property type="match status" value="1"/>
</dbReference>
<name>A0A074VS85_AURM1</name>
<dbReference type="SMART" id="SM00826">
    <property type="entry name" value="PKS_DH"/>
    <property type="match status" value="1"/>
</dbReference>
<dbReference type="InterPro" id="IPR014043">
    <property type="entry name" value="Acyl_transferase_dom"/>
</dbReference>
<dbReference type="InterPro" id="IPR049900">
    <property type="entry name" value="PKS_mFAS_DH"/>
</dbReference>
<feature type="domain" description="PKS/mFAS DH" evidence="11">
    <location>
        <begin position="905"/>
        <end position="1217"/>
    </location>
</feature>
<dbReference type="Pfam" id="PF00109">
    <property type="entry name" value="ketoacyl-synt"/>
    <property type="match status" value="1"/>
</dbReference>
<dbReference type="EMBL" id="KL584832">
    <property type="protein sequence ID" value="KEQ63308.1"/>
    <property type="molecule type" value="Genomic_DNA"/>
</dbReference>
<keyword evidence="2" id="KW-0597">Phosphoprotein</keyword>
<dbReference type="SMART" id="SM00823">
    <property type="entry name" value="PKS_PP"/>
    <property type="match status" value="1"/>
</dbReference>
<dbReference type="Gene3D" id="3.30.70.3290">
    <property type="match status" value="1"/>
</dbReference>
<dbReference type="Gene3D" id="3.40.47.10">
    <property type="match status" value="1"/>
</dbReference>
<dbReference type="SUPFAM" id="SSF53901">
    <property type="entry name" value="Thiolase-like"/>
    <property type="match status" value="1"/>
</dbReference>
<dbReference type="GO" id="GO:0004312">
    <property type="term" value="F:fatty acid synthase activity"/>
    <property type="evidence" value="ECO:0007669"/>
    <property type="project" value="TreeGrafter"/>
</dbReference>
<evidence type="ECO:0000313" key="13">
    <source>
        <dbReference type="Proteomes" id="UP000030672"/>
    </source>
</evidence>
<dbReference type="GO" id="GO:0006633">
    <property type="term" value="P:fatty acid biosynthetic process"/>
    <property type="evidence" value="ECO:0007669"/>
    <property type="project" value="InterPro"/>
</dbReference>
<dbReference type="Pfam" id="PF08659">
    <property type="entry name" value="KR"/>
    <property type="match status" value="1"/>
</dbReference>
<dbReference type="Pfam" id="PF14765">
    <property type="entry name" value="PS-DH"/>
    <property type="match status" value="1"/>
</dbReference>
<feature type="non-terminal residue" evidence="12">
    <location>
        <position position="1"/>
    </location>
</feature>
<feature type="region of interest" description="C-terminal hotdog fold" evidence="8">
    <location>
        <begin position="1057"/>
        <end position="1217"/>
    </location>
</feature>
<dbReference type="SMART" id="SM00829">
    <property type="entry name" value="PKS_ER"/>
    <property type="match status" value="1"/>
</dbReference>
<dbReference type="InterPro" id="IPR049551">
    <property type="entry name" value="PKS_DH_C"/>
</dbReference>
<evidence type="ECO:0000313" key="12">
    <source>
        <dbReference type="EMBL" id="KEQ63308.1"/>
    </source>
</evidence>
<dbReference type="GO" id="GO:0031177">
    <property type="term" value="F:phosphopantetheine binding"/>
    <property type="evidence" value="ECO:0007669"/>
    <property type="project" value="InterPro"/>
</dbReference>
<dbReference type="PANTHER" id="PTHR43775:SF50">
    <property type="entry name" value="HIGHLY REDUCING POLYKETIDE SYNTHASE SRDA"/>
    <property type="match status" value="1"/>
</dbReference>
<dbReference type="InterPro" id="IPR050091">
    <property type="entry name" value="PKS_NRPS_Biosynth_Enz"/>
</dbReference>
<keyword evidence="1" id="KW-0596">Phosphopantetheine</keyword>
<dbReference type="InterPro" id="IPR018201">
    <property type="entry name" value="Ketoacyl_synth_AS"/>
</dbReference>
<dbReference type="InterPro" id="IPR009081">
    <property type="entry name" value="PP-bd_ACP"/>
</dbReference>
<keyword evidence="3" id="KW-0808">Transferase</keyword>
<feature type="region of interest" description="N-terminal hotdog fold" evidence="8">
    <location>
        <begin position="905"/>
        <end position="1040"/>
    </location>
</feature>
<accession>A0A074VS85</accession>
<evidence type="ECO:0000256" key="6">
    <source>
        <dbReference type="ARBA" id="ARBA00023268"/>
    </source>
</evidence>
<dbReference type="InterPro" id="IPR020841">
    <property type="entry name" value="PKS_Beta-ketoAc_synthase_dom"/>
</dbReference>
<protein>
    <submittedName>
        <fullName evidence="12">Ketoacyl-synt-domain-containing protein</fullName>
    </submittedName>
</protein>
<dbReference type="InterPro" id="IPR036291">
    <property type="entry name" value="NAD(P)-bd_dom_sf"/>
</dbReference>
<keyword evidence="5" id="KW-0560">Oxidoreductase</keyword>
<keyword evidence="6" id="KW-0511">Multifunctional enzyme</keyword>
<feature type="domain" description="Ketosynthase family 3 (KS3)" evidence="10">
    <location>
        <begin position="1"/>
        <end position="420"/>
    </location>
</feature>
<dbReference type="PANTHER" id="PTHR43775">
    <property type="entry name" value="FATTY ACID SYNTHASE"/>
    <property type="match status" value="1"/>
</dbReference>
<dbReference type="Proteomes" id="UP000030672">
    <property type="component" value="Unassembled WGS sequence"/>
</dbReference>
<evidence type="ECO:0000256" key="5">
    <source>
        <dbReference type="ARBA" id="ARBA00023002"/>
    </source>
</evidence>
<dbReference type="SUPFAM" id="SSF47336">
    <property type="entry name" value="ACP-like"/>
    <property type="match status" value="1"/>
</dbReference>
<sequence>GCRFPGESYSPSKLWENLLRDGRSAWSEFPKNRFDLSAWYHPSSSRPGSIHTRGGYFLSHDEQLRQFDPSFFGISPLEASAMDPQQRKLLEVVYESFENAGATLEELSGSKTSCFVGCFTNDMRSMASRDLEYGVPYEMTGSDMTILSNRINYVFDLKGPSMTVDTACSSSLYALHLACQSLISTESHAAVVAGSSIINDIGQHIASVRLGVLSPTSICHTFDERADGFGRGEGVCAIYIKTLSAAIANNDPIRAVIRATAVNSSGKSQGINHPSSKDQEAVIREAYAKANLRYEDTGWFECHGTGTPVGDPIEVLAAGDVFAPGRTPDNPLLLGSIKTNIGHTEGASGLASIIKAVLSIENDLIPATVGVERLNPAIDFKNGRLEVARATTRWSEKMCKRVSINSFGYGGSNAHCIVESPRILLGSRDSREVSQNISNGFHGESTRYLFALTAHDPHALDRNTDALAAVADKYSAADIAYTLARKRSRHRCTAFTTVTEPDVKSKLVLEKIQHPSIMVTEPLVIAFVFTGQGAQWPGMGYGLVQQYPIVRETMSTLQRALDALPMPPEWRLVEELSKPVGASRMHETALAQPLSTALQIALTVLLQSWGISAKAVVGHSSGEVAAAFAAGLLTPPEAISVAYYRGIAVNKYGKPGAMMAVGLGPGEVLSYIHDQPGVVIACQNSPQSVTLSGEAAAIATVHTSLCEAGIFARILNTSQNAYHSHLVKEAGQYYEDSFKASLTASKPAVEKSNIPMYSCINGRVLDSPDDVRIAYWRQNLENPVNFTQALSALIEAQPTVNCLIEVGMHCALAGPIKQIRSSLGIKPEELCYLPSIVRSEDNVENVLKLAGELWTTGYPVDLTAINGPGCFVPELPTYQWSYEEGLLWTENRLSRQVRFREHARHDLLGTLVVPSSAFNPTWRNRLSIKDVPWLSDHRVGTDVLFPAAGYCAMAIEAVTQFGESLKTLVEGITIQHLNIKAPLVLPPDGEAETLFDLHTIHGSTSQVDRKVLEFSLSSISADDRWIEHAFGKIVLHPSNEVPSIRNGNVKNISCAEDIGKSDDKWYTALSGIGLHYGPAFRPLKNIQPSASPKEAATAQINLQPSQGVMTDESRYEIHPATLDGCIQLSVIAACKGNVKGISKAYLPTTIENLTIWRDPDLQHLPTEGLLFGHGSCQGMRSVRGSSELTTLDGHLLAQMTVSLMSLEGDFANQKVEQFREPFTRLIWQPIADDHALLNLTRNIGDLRNVQAPKLWLVYKSCSSSLLKAIETYASDCHIDYESIPTSAVEANIPKGSRIMMLAELEDPILISMTSKEMDVIKTLFNRASSMLWVTPGGLFGGKKPQYSLFPGTIKSITKAQPSLRLSSIDIDPDDTDVMVLAKLILQHETRLFKDDDRSLDDQFIICDSLVYASRYILDEHANHDFMRQLKPDPQLCHIKDNLELAFQQVGRMESFFFTEKSVAPVLTSNEVKLRPIAYALGQREASVLRGAEVADHFSNVVVAVVEHLGPQAGAFKAGDRVICCSPSRFDSSVIVSETACELLHPGEDSGDMVTSLLPYCTALHALGHLAQGQTVLIHGLSKILALAAIRISQAYGSTVVLLLDSETDIAVFKQRFPDINAQFTTSSGFARKLSALTSIQGVSVALVSPTNSDMTEIWRSLARNGRLTYILESSEMPNLGSLDPSVFMKGVSITSTNAYDMLETQPEQMHKLVRSVLNLLRDGTLPRLSPSATFDISELPAAVAAIAHSKTMTDVVLTYEQHSVPIHEPYRPVLFSSEYSYLLVGCLGGLGQSLVRWMFSRGARHFIFLSRSGTDKSEAAQFVGELIKLEAISVVVRGDVSIRSDVENAIKQAKTPIRGVMQLAMALTSNLFEDMSAEDWHKVLAPKVQGTINLHEALLHEPLDFFVMTSSTLGVAGASTQSNYAAANAFLDSMARHRWSLGLEACSIALGMITGIGHVETHPEVKEAFKQRNVYGIPEDDFLRMMEMACRPRGTITPLSEHDPLSVAHMVTGMEPSKIADSGALPSWLSDPRFEDIAVAIAKTGNETSSAHSATTTASILRTALATNDNDSIRKTLTSLIFAHFSKLTMVSVEKLNSSSNRLLSEFGMDSMIVAELRSWAWRELKVDVPFMILLEGGLTLNGLVDLIWGKIDWDAWRVGK</sequence>
<dbReference type="InterPro" id="IPR016035">
    <property type="entry name" value="Acyl_Trfase/lysoPLipase"/>
</dbReference>
<feature type="active site" description="Proton acceptor; for dehydratase activity" evidence="8">
    <location>
        <position position="937"/>
    </location>
</feature>
<dbReference type="InterPro" id="IPR011032">
    <property type="entry name" value="GroES-like_sf"/>
</dbReference>
<proteinExistence type="predicted"/>
<dbReference type="Gene3D" id="3.90.180.10">
    <property type="entry name" value="Medium-chain alcohol dehydrogenases, catalytic domain"/>
    <property type="match status" value="1"/>
</dbReference>
<dbReference type="InterPro" id="IPR013968">
    <property type="entry name" value="PKS_KR"/>
</dbReference>
<dbReference type="Gene3D" id="3.10.129.110">
    <property type="entry name" value="Polyketide synthase dehydratase"/>
    <property type="match status" value="1"/>
</dbReference>
<dbReference type="InterPro" id="IPR016036">
    <property type="entry name" value="Malonyl_transacylase_ACP-bd"/>
</dbReference>
<dbReference type="InterPro" id="IPR001227">
    <property type="entry name" value="Ac_transferase_dom_sf"/>
</dbReference>
<evidence type="ECO:0000256" key="7">
    <source>
        <dbReference type="ARBA" id="ARBA00023315"/>
    </source>
</evidence>
<dbReference type="InterPro" id="IPR057326">
    <property type="entry name" value="KR_dom"/>
</dbReference>
<dbReference type="InterPro" id="IPR032821">
    <property type="entry name" value="PKS_assoc"/>
</dbReference>
<dbReference type="GO" id="GO:0016491">
    <property type="term" value="F:oxidoreductase activity"/>
    <property type="evidence" value="ECO:0007669"/>
    <property type="project" value="InterPro"/>
</dbReference>
<dbReference type="SMART" id="SM00822">
    <property type="entry name" value="PKS_KR"/>
    <property type="match status" value="1"/>
</dbReference>
<dbReference type="InterPro" id="IPR020806">
    <property type="entry name" value="PKS_PP-bd"/>
</dbReference>
<feature type="domain" description="Carrier" evidence="9">
    <location>
        <begin position="2072"/>
        <end position="2152"/>
    </location>
</feature>
<dbReference type="Gene3D" id="3.40.50.720">
    <property type="entry name" value="NAD(P)-binding Rossmann-like Domain"/>
    <property type="match status" value="1"/>
</dbReference>
<dbReference type="Pfam" id="PF00698">
    <property type="entry name" value="Acyl_transf_1"/>
    <property type="match status" value="1"/>
</dbReference>
<dbReference type="CDD" id="cd05195">
    <property type="entry name" value="enoyl_red"/>
    <property type="match status" value="1"/>
</dbReference>
<dbReference type="InterPro" id="IPR036736">
    <property type="entry name" value="ACP-like_sf"/>
</dbReference>
<evidence type="ECO:0000259" key="10">
    <source>
        <dbReference type="PROSITE" id="PS52004"/>
    </source>
</evidence>
<dbReference type="InterPro" id="IPR020807">
    <property type="entry name" value="PKS_DH"/>
</dbReference>
<dbReference type="SMART" id="SM00825">
    <property type="entry name" value="PKS_KS"/>
    <property type="match status" value="1"/>
</dbReference>
<dbReference type="InterPro" id="IPR016039">
    <property type="entry name" value="Thiolase-like"/>
</dbReference>
<dbReference type="Pfam" id="PF16197">
    <property type="entry name" value="KAsynt_C_assoc"/>
    <property type="match status" value="1"/>
</dbReference>
<dbReference type="InterPro" id="IPR014030">
    <property type="entry name" value="Ketoacyl_synth_N"/>
</dbReference>
<evidence type="ECO:0000259" key="11">
    <source>
        <dbReference type="PROSITE" id="PS52019"/>
    </source>
</evidence>
<dbReference type="GO" id="GO:0004315">
    <property type="term" value="F:3-oxoacyl-[acyl-carrier-protein] synthase activity"/>
    <property type="evidence" value="ECO:0007669"/>
    <property type="project" value="InterPro"/>
</dbReference>
<reference evidence="12 13" key="1">
    <citation type="journal article" date="2014" name="BMC Genomics">
        <title>Genome sequencing of four Aureobasidium pullulans varieties: biotechnological potential, stress tolerance, and description of new species.</title>
        <authorList>
            <person name="Gostin Ar C."/>
            <person name="Ohm R.A."/>
            <person name="Kogej T."/>
            <person name="Sonjak S."/>
            <person name="Turk M."/>
            <person name="Zajc J."/>
            <person name="Zalar P."/>
            <person name="Grube M."/>
            <person name="Sun H."/>
            <person name="Han J."/>
            <person name="Sharma A."/>
            <person name="Chiniquy J."/>
            <person name="Ngan C.Y."/>
            <person name="Lipzen A."/>
            <person name="Barry K."/>
            <person name="Grigoriev I.V."/>
            <person name="Gunde-Cimerman N."/>
        </authorList>
    </citation>
    <scope>NUCLEOTIDE SEQUENCE [LARGE SCALE GENOMIC DNA]</scope>
    <source>
        <strain evidence="12 13">CBS 110374</strain>
    </source>
</reference>
<dbReference type="SUPFAM" id="SSF52151">
    <property type="entry name" value="FabD/lysophospholipase-like"/>
    <property type="match status" value="1"/>
</dbReference>
<dbReference type="InterPro" id="IPR006162">
    <property type="entry name" value="Ppantetheine_attach_site"/>
</dbReference>
<dbReference type="Gene3D" id="3.40.366.10">
    <property type="entry name" value="Malonyl-Coenzyme A Acyl Carrier Protein, domain 2"/>
    <property type="match status" value="1"/>
</dbReference>
<dbReference type="InterPro" id="IPR049552">
    <property type="entry name" value="PKS_DH_N"/>
</dbReference>
<evidence type="ECO:0000259" key="9">
    <source>
        <dbReference type="PROSITE" id="PS50075"/>
    </source>
</evidence>
<evidence type="ECO:0000256" key="4">
    <source>
        <dbReference type="ARBA" id="ARBA00022857"/>
    </source>
</evidence>
<evidence type="ECO:0000256" key="1">
    <source>
        <dbReference type="ARBA" id="ARBA00022450"/>
    </source>
</evidence>
<evidence type="ECO:0000256" key="8">
    <source>
        <dbReference type="PROSITE-ProRule" id="PRU01363"/>
    </source>
</evidence>
<keyword evidence="7" id="KW-0012">Acyltransferase</keyword>
<dbReference type="PROSITE" id="PS52019">
    <property type="entry name" value="PKS_MFAS_DH"/>
    <property type="match status" value="1"/>
</dbReference>
<dbReference type="RefSeq" id="XP_040880331.1">
    <property type="nucleotide sequence ID" value="XM_041021485.1"/>
</dbReference>
<dbReference type="InterPro" id="IPR020843">
    <property type="entry name" value="ER"/>
</dbReference>
<dbReference type="InterPro" id="IPR042104">
    <property type="entry name" value="PKS_dehydratase_sf"/>
</dbReference>
<dbReference type="Pfam" id="PF02801">
    <property type="entry name" value="Ketoacyl-synt_C"/>
    <property type="match status" value="1"/>
</dbReference>
<dbReference type="CDD" id="cd00833">
    <property type="entry name" value="PKS"/>
    <property type="match status" value="1"/>
</dbReference>
<dbReference type="SUPFAM" id="SSF50129">
    <property type="entry name" value="GroES-like"/>
    <property type="match status" value="1"/>
</dbReference>
<organism evidence="12 13">
    <name type="scientific">Aureobasidium melanogenum (strain CBS 110374)</name>
    <name type="common">Aureobasidium pullulans var. melanogenum</name>
    <dbReference type="NCBI Taxonomy" id="1043003"/>
    <lineage>
        <taxon>Eukaryota</taxon>
        <taxon>Fungi</taxon>
        <taxon>Dikarya</taxon>
        <taxon>Ascomycota</taxon>
        <taxon>Pezizomycotina</taxon>
        <taxon>Dothideomycetes</taxon>
        <taxon>Dothideomycetidae</taxon>
        <taxon>Dothideales</taxon>
        <taxon>Saccotheciaceae</taxon>
        <taxon>Aureobasidium</taxon>
    </lineage>
</organism>
<dbReference type="HOGENOM" id="CLU_000022_31_1_1"/>
<dbReference type="Pfam" id="PF21089">
    <property type="entry name" value="PKS_DH_N"/>
    <property type="match status" value="1"/>
</dbReference>
<keyword evidence="13" id="KW-1185">Reference proteome</keyword>
<dbReference type="SMART" id="SM00827">
    <property type="entry name" value="PKS_AT"/>
    <property type="match status" value="1"/>
</dbReference>
<keyword evidence="4" id="KW-0521">NADP</keyword>
<dbReference type="GO" id="GO:0044550">
    <property type="term" value="P:secondary metabolite biosynthetic process"/>
    <property type="evidence" value="ECO:0007669"/>
    <property type="project" value="TreeGrafter"/>
</dbReference>
<dbReference type="SUPFAM" id="SSF55048">
    <property type="entry name" value="Probable ACP-binding domain of malonyl-CoA ACP transacylase"/>
    <property type="match status" value="1"/>
</dbReference>
<dbReference type="SUPFAM" id="SSF51735">
    <property type="entry name" value="NAD(P)-binding Rossmann-fold domains"/>
    <property type="match status" value="2"/>
</dbReference>
<gene>
    <name evidence="12" type="ORF">M437DRAFT_47610</name>
</gene>
<evidence type="ECO:0000256" key="2">
    <source>
        <dbReference type="ARBA" id="ARBA00022553"/>
    </source>
</evidence>
<dbReference type="STRING" id="1043003.A0A074VS85"/>